<keyword evidence="7" id="KW-0319">Glycerol metabolism</keyword>
<dbReference type="FunFam" id="3.30.420.40:FF:000008">
    <property type="entry name" value="Glycerol kinase"/>
    <property type="match status" value="1"/>
</dbReference>
<dbReference type="InterPro" id="IPR000577">
    <property type="entry name" value="Carb_kinase_FGGY"/>
</dbReference>
<organism evidence="15 16">
    <name type="scientific">Nocardioides bruguierae</name>
    <dbReference type="NCBI Taxonomy" id="2945102"/>
    <lineage>
        <taxon>Bacteria</taxon>
        <taxon>Bacillati</taxon>
        <taxon>Actinomycetota</taxon>
        <taxon>Actinomycetes</taxon>
        <taxon>Propionibacteriales</taxon>
        <taxon>Nocardioidaceae</taxon>
        <taxon>Nocardioides</taxon>
    </lineage>
</organism>
<evidence type="ECO:0000313" key="16">
    <source>
        <dbReference type="Proteomes" id="UP001139485"/>
    </source>
</evidence>
<dbReference type="PIRSF" id="PIRSF000538">
    <property type="entry name" value="GlpK"/>
    <property type="match status" value="1"/>
</dbReference>
<keyword evidence="4 12" id="KW-0808">Transferase</keyword>
<keyword evidence="6 12" id="KW-0418">Kinase</keyword>
<keyword evidence="16" id="KW-1185">Reference proteome</keyword>
<comment type="caution">
    <text evidence="15">The sequence shown here is derived from an EMBL/GenBank/DDBJ whole genome shotgun (WGS) entry which is preliminary data.</text>
</comment>
<gene>
    <name evidence="15" type="primary">glpK</name>
    <name evidence="15" type="ORF">M8330_04905</name>
</gene>
<evidence type="ECO:0000256" key="3">
    <source>
        <dbReference type="ARBA" id="ARBA00012099"/>
    </source>
</evidence>
<dbReference type="GO" id="GO:0005829">
    <property type="term" value="C:cytosol"/>
    <property type="evidence" value="ECO:0007669"/>
    <property type="project" value="UniProtKB-ARBA"/>
</dbReference>
<dbReference type="EC" id="2.7.1.30" evidence="3"/>
<evidence type="ECO:0000259" key="14">
    <source>
        <dbReference type="Pfam" id="PF02782"/>
    </source>
</evidence>
<dbReference type="InterPro" id="IPR043129">
    <property type="entry name" value="ATPase_NBD"/>
</dbReference>
<dbReference type="GO" id="GO:0006072">
    <property type="term" value="P:glycerol-3-phosphate metabolic process"/>
    <property type="evidence" value="ECO:0007669"/>
    <property type="project" value="InterPro"/>
</dbReference>
<feature type="domain" description="Carbohydrate kinase FGGY C-terminal" evidence="14">
    <location>
        <begin position="272"/>
        <end position="464"/>
    </location>
</feature>
<evidence type="ECO:0000256" key="4">
    <source>
        <dbReference type="ARBA" id="ARBA00022679"/>
    </source>
</evidence>
<dbReference type="InterPro" id="IPR018483">
    <property type="entry name" value="Carb_kinase_FGGY_CS"/>
</dbReference>
<evidence type="ECO:0000256" key="12">
    <source>
        <dbReference type="RuleBase" id="RU003733"/>
    </source>
</evidence>
<evidence type="ECO:0000256" key="10">
    <source>
        <dbReference type="ARBA" id="ARBA00052101"/>
    </source>
</evidence>
<dbReference type="PROSITE" id="PS00445">
    <property type="entry name" value="FGGY_KINASES_2"/>
    <property type="match status" value="1"/>
</dbReference>
<evidence type="ECO:0000256" key="7">
    <source>
        <dbReference type="ARBA" id="ARBA00022798"/>
    </source>
</evidence>
<accession>A0A9X2D556</accession>
<evidence type="ECO:0000256" key="11">
    <source>
        <dbReference type="ARBA" id="ARBA00054633"/>
    </source>
</evidence>
<evidence type="ECO:0000256" key="5">
    <source>
        <dbReference type="ARBA" id="ARBA00022741"/>
    </source>
</evidence>
<evidence type="ECO:0000256" key="9">
    <source>
        <dbReference type="ARBA" id="ARBA00043149"/>
    </source>
</evidence>
<name>A0A9X2D556_9ACTN</name>
<dbReference type="Pfam" id="PF02782">
    <property type="entry name" value="FGGY_C"/>
    <property type="match status" value="1"/>
</dbReference>
<evidence type="ECO:0000256" key="1">
    <source>
        <dbReference type="ARBA" id="ARBA00005190"/>
    </source>
</evidence>
<dbReference type="Proteomes" id="UP001139485">
    <property type="component" value="Unassembled WGS sequence"/>
</dbReference>
<evidence type="ECO:0000259" key="13">
    <source>
        <dbReference type="Pfam" id="PF00370"/>
    </source>
</evidence>
<proteinExistence type="inferred from homology"/>
<dbReference type="FunFam" id="3.30.420.40:FF:000007">
    <property type="entry name" value="Glycerol kinase"/>
    <property type="match status" value="1"/>
</dbReference>
<comment type="pathway">
    <text evidence="1">Polyol metabolism; glycerol degradation via glycerol kinase pathway; sn-glycerol 3-phosphate from glycerol: step 1/1.</text>
</comment>
<dbReference type="AlphaFoldDB" id="A0A9X2D556"/>
<dbReference type="Gene3D" id="3.30.420.40">
    <property type="match status" value="2"/>
</dbReference>
<keyword evidence="5" id="KW-0547">Nucleotide-binding</keyword>
<keyword evidence="8" id="KW-0067">ATP-binding</keyword>
<dbReference type="PANTHER" id="PTHR10196:SF69">
    <property type="entry name" value="GLYCEROL KINASE"/>
    <property type="match status" value="1"/>
</dbReference>
<dbReference type="SUPFAM" id="SSF53067">
    <property type="entry name" value="Actin-like ATPase domain"/>
    <property type="match status" value="2"/>
</dbReference>
<evidence type="ECO:0000256" key="8">
    <source>
        <dbReference type="ARBA" id="ARBA00022840"/>
    </source>
</evidence>
<dbReference type="NCBIfam" id="NF000756">
    <property type="entry name" value="PRK00047.1"/>
    <property type="match status" value="1"/>
</dbReference>
<dbReference type="NCBIfam" id="TIGR01311">
    <property type="entry name" value="glycerol_kin"/>
    <property type="match status" value="1"/>
</dbReference>
<dbReference type="InterPro" id="IPR018484">
    <property type="entry name" value="FGGY_N"/>
</dbReference>
<dbReference type="GO" id="GO:0005524">
    <property type="term" value="F:ATP binding"/>
    <property type="evidence" value="ECO:0007669"/>
    <property type="project" value="UniProtKB-KW"/>
</dbReference>
<comment type="similarity">
    <text evidence="2 12">Belongs to the FGGY kinase family.</text>
</comment>
<sequence>MSTAPAVVRAHAGRFVAAVDQGTTSTRCLVFDHGGRVVSAAQSEHRQSFPRPGWAEVDALEIWRSTQRVVNLALARAGIGAEDVAALGLANQRETTVVWDRRTGRPVAPAITWQDTRATDVAAQVAAGPDGVLVEEITGLRPAGYFSAPRLHWLLEHVPGLERRARAGEVLFGTMETWLAWNITGGGDGGVHVTDVTNAHRTLLVDERTLEWDPRLLEVFGVPAAMLPAVRPNVGVVGTCRTLLPGVPLAGAFGDQQAALFGQACFDRGQSKCTYGTGAFLLANTGGSPVRAGVTESGLLSTVAYQLDGEEPQYAVEASIAYAGALVSWFRDSLGLLRTAPEVETLARQVEDNGGCYVVPAFAGLFSPLWDPDARGVVAGLTSYVTKAHLARAVLEATAWQTYDVVEALATGPGLTLDRLRVDGGMTANNLLMQTIADVLDVPVDRPLVAESVSRGAAYAAGLAVGFWPDLDVLRGTWRRAASWTPEMSADRRRRELAGWRRAVERTLGWVVPDEAEGTPPLLL</sequence>
<dbReference type="CDD" id="cd07769">
    <property type="entry name" value="ASKHA_NBD_FGGY_GK"/>
    <property type="match status" value="1"/>
</dbReference>
<dbReference type="Pfam" id="PF00370">
    <property type="entry name" value="FGGY_N"/>
    <property type="match status" value="1"/>
</dbReference>
<dbReference type="RefSeq" id="WP_250826428.1">
    <property type="nucleotide sequence ID" value="NZ_JAMOIL010000005.1"/>
</dbReference>
<protein>
    <recommendedName>
        <fullName evidence="3">glycerol kinase</fullName>
        <ecNumber evidence="3">2.7.1.30</ecNumber>
    </recommendedName>
    <alternativeName>
        <fullName evidence="9">ATP:glycerol 3-phosphotransferase</fullName>
    </alternativeName>
</protein>
<comment type="function">
    <text evidence="11">Key enzyme in the regulation of glycerol uptake and metabolism. Catalyzes the phosphorylation of glycerol to yield sn-glycerol 3-phosphate.</text>
</comment>
<evidence type="ECO:0000256" key="6">
    <source>
        <dbReference type="ARBA" id="ARBA00022777"/>
    </source>
</evidence>
<dbReference type="InterPro" id="IPR005999">
    <property type="entry name" value="Glycerol_kin"/>
</dbReference>
<dbReference type="GO" id="GO:0004370">
    <property type="term" value="F:glycerol kinase activity"/>
    <property type="evidence" value="ECO:0007669"/>
    <property type="project" value="UniProtKB-EC"/>
</dbReference>
<dbReference type="PANTHER" id="PTHR10196">
    <property type="entry name" value="SUGAR KINASE"/>
    <property type="match status" value="1"/>
</dbReference>
<reference evidence="15" key="1">
    <citation type="submission" date="2022-05" db="EMBL/GenBank/DDBJ databases">
        <authorList>
            <person name="Tuo L."/>
        </authorList>
    </citation>
    <scope>NUCLEOTIDE SEQUENCE</scope>
    <source>
        <strain evidence="15">BSK12Z-4</strain>
    </source>
</reference>
<dbReference type="InterPro" id="IPR018485">
    <property type="entry name" value="FGGY_C"/>
</dbReference>
<dbReference type="EMBL" id="JAMOIL010000005">
    <property type="protein sequence ID" value="MCM0619632.1"/>
    <property type="molecule type" value="Genomic_DNA"/>
</dbReference>
<feature type="domain" description="Carbohydrate kinase FGGY N-terminal" evidence="13">
    <location>
        <begin position="17"/>
        <end position="262"/>
    </location>
</feature>
<evidence type="ECO:0000256" key="2">
    <source>
        <dbReference type="ARBA" id="ARBA00009156"/>
    </source>
</evidence>
<dbReference type="GO" id="GO:0019563">
    <property type="term" value="P:glycerol catabolic process"/>
    <property type="evidence" value="ECO:0007669"/>
    <property type="project" value="TreeGrafter"/>
</dbReference>
<comment type="catalytic activity">
    <reaction evidence="10">
        <text>glycerol + ATP = sn-glycerol 3-phosphate + ADP + H(+)</text>
        <dbReference type="Rhea" id="RHEA:21644"/>
        <dbReference type="ChEBI" id="CHEBI:15378"/>
        <dbReference type="ChEBI" id="CHEBI:17754"/>
        <dbReference type="ChEBI" id="CHEBI:30616"/>
        <dbReference type="ChEBI" id="CHEBI:57597"/>
        <dbReference type="ChEBI" id="CHEBI:456216"/>
        <dbReference type="EC" id="2.7.1.30"/>
    </reaction>
</comment>
<evidence type="ECO:0000313" key="15">
    <source>
        <dbReference type="EMBL" id="MCM0619632.1"/>
    </source>
</evidence>